<sequence>MPMVRTTDGYLVPWDKSRIVEQLREETRLAELMFDIEPINGSYAEKVAEEIERRVRLMKPKFVSGSLVREVVNNLLLEWSEEVPEFQIYRNVLTRVGAPVYDAFQIDSGRGWEAKENANLQPNPETVHKKKADRLSKEEYLLLLPPELATAHHQGDIHIHTLEYFGSRPFCQDWDLRYFLYYGLLPDGTGFQSSVAGPAKHPEVAILHSVKVLAAGQTNFSGGQGFMYYTMFLAPFMRGLPYDEVRQLAQMMFYELTQTYVTRGGQLVFSNIQLPMGVPEIWRDVPVVMRGRVGPDVYGDYEDEVRAFFRAITEVNLEGDYWGKPFNFPKNENYLSPEFFRPEYDDLWMLVHESVAKYGAPYFDNMLPPYRGYGKGISCYQCCAYQFAATPETDPAFEEKLHFEDGQHFSMGGWQVVSVNMPRLAYRARGDYDKLLEAARENMRLAVDVFKTKRAWMDRVRENNMIPFATQRPRDPRSGREAPPAVDFSELVYVIGVVGMNEMVQYFTGSQLHESPDAVRLALRLLLDMERYRKGLEMKTGMKIMLARTPAESTAQTFAIADLVSPKYRKFARDVVKGDMEQAAALAKGRRDLPVYYSNGTHTYVGANVPL</sequence>
<dbReference type="Proteomes" id="UP000037210">
    <property type="component" value="Unassembled WGS sequence"/>
</dbReference>
<name>A0A0M0BPC2_9ARCH</name>
<dbReference type="EMBL" id="LFWZ01000037">
    <property type="protein sequence ID" value="KON30210.1"/>
    <property type="molecule type" value="Genomic_DNA"/>
</dbReference>
<dbReference type="InterPro" id="IPR012833">
    <property type="entry name" value="NrdD"/>
</dbReference>
<dbReference type="PANTHER" id="PTHR21075">
    <property type="entry name" value="ANAEROBIC RIBONUCLEOSIDE-TRIPHOSPHATE REDUCTASE"/>
    <property type="match status" value="1"/>
</dbReference>
<comment type="caution">
    <text evidence="1">The sequence shown here is derived from an EMBL/GenBank/DDBJ whole genome shotgun (WGS) entry which is preliminary data.</text>
</comment>
<dbReference type="AlphaFoldDB" id="A0A0M0BPC2"/>
<evidence type="ECO:0000313" key="1">
    <source>
        <dbReference type="EMBL" id="KON30210.1"/>
    </source>
</evidence>
<dbReference type="GO" id="GO:0004748">
    <property type="term" value="F:ribonucleoside-diphosphate reductase activity, thioredoxin disulfide as acceptor"/>
    <property type="evidence" value="ECO:0007669"/>
    <property type="project" value="TreeGrafter"/>
</dbReference>
<dbReference type="PATRIC" id="fig|1685127.3.peg.1205"/>
<reference evidence="1 2" key="1">
    <citation type="submission" date="2015-06" db="EMBL/GenBank/DDBJ databases">
        <title>New insights into the roles of widespread benthic archaea in carbon and nitrogen cycling.</title>
        <authorList>
            <person name="Lazar C.S."/>
            <person name="Baker B.J."/>
            <person name="Seitz K.W."/>
            <person name="Hyde A.S."/>
            <person name="Dick G.J."/>
            <person name="Hinrichs K.-U."/>
            <person name="Teske A.P."/>
        </authorList>
    </citation>
    <scope>NUCLEOTIDE SEQUENCE [LARGE SCALE GENOMIC DNA]</scope>
    <source>
        <strain evidence="1">DG-45</strain>
    </source>
</reference>
<dbReference type="GO" id="GO:0031250">
    <property type="term" value="C:anaerobic ribonucleoside-triphosphate reductase complex"/>
    <property type="evidence" value="ECO:0007669"/>
    <property type="project" value="TreeGrafter"/>
</dbReference>
<protein>
    <submittedName>
        <fullName evidence="1">Ribonucleoside-triphosphate reductase</fullName>
    </submittedName>
</protein>
<dbReference type="Pfam" id="PF13597">
    <property type="entry name" value="NRDD"/>
    <property type="match status" value="1"/>
</dbReference>
<feature type="non-terminal residue" evidence="1">
    <location>
        <position position="611"/>
    </location>
</feature>
<organism evidence="1 2">
    <name type="scientific">miscellaneous Crenarchaeota group-15 archaeon DG-45</name>
    <dbReference type="NCBI Taxonomy" id="1685127"/>
    <lineage>
        <taxon>Archaea</taxon>
        <taxon>Candidatus Bathyarchaeota</taxon>
        <taxon>MCG-15</taxon>
    </lineage>
</organism>
<evidence type="ECO:0000313" key="2">
    <source>
        <dbReference type="Proteomes" id="UP000037210"/>
    </source>
</evidence>
<dbReference type="NCBIfam" id="TIGR02487">
    <property type="entry name" value="NrdD"/>
    <property type="match status" value="1"/>
</dbReference>
<gene>
    <name evidence="1" type="ORF">AC482_04445</name>
</gene>
<dbReference type="Gene3D" id="3.20.70.20">
    <property type="match status" value="1"/>
</dbReference>
<dbReference type="GO" id="GO:0008998">
    <property type="term" value="F:ribonucleoside-triphosphate reductase (thioredoxin) activity"/>
    <property type="evidence" value="ECO:0007669"/>
    <property type="project" value="InterPro"/>
</dbReference>
<dbReference type="GO" id="GO:0006260">
    <property type="term" value="P:DNA replication"/>
    <property type="evidence" value="ECO:0007669"/>
    <property type="project" value="InterPro"/>
</dbReference>
<dbReference type="GO" id="GO:0009265">
    <property type="term" value="P:2'-deoxyribonucleotide biosynthetic process"/>
    <property type="evidence" value="ECO:0007669"/>
    <property type="project" value="TreeGrafter"/>
</dbReference>
<dbReference type="PANTHER" id="PTHR21075:SF0">
    <property type="entry name" value="ANAEROBIC RIBONUCLEOSIDE-TRIPHOSPHATE REDUCTASE"/>
    <property type="match status" value="1"/>
</dbReference>
<proteinExistence type="predicted"/>
<accession>A0A0M0BPC2</accession>
<dbReference type="SUPFAM" id="SSF51998">
    <property type="entry name" value="PFL-like glycyl radical enzymes"/>
    <property type="match status" value="1"/>
</dbReference>